<dbReference type="EMBL" id="KV744998">
    <property type="protein sequence ID" value="OCK79575.1"/>
    <property type="molecule type" value="Genomic_DNA"/>
</dbReference>
<sequence length="61" mass="6955">MFTSPPFLIALRAKNSKPFRMQSRTSTGYCQCRFTATIFKWYASSSAHSKCSRSEFKTGGY</sequence>
<gene>
    <name evidence="1" type="ORF">K432DRAFT_63751</name>
</gene>
<proteinExistence type="predicted"/>
<evidence type="ECO:0000313" key="2">
    <source>
        <dbReference type="Proteomes" id="UP000250266"/>
    </source>
</evidence>
<dbReference type="Proteomes" id="UP000250266">
    <property type="component" value="Unassembled WGS sequence"/>
</dbReference>
<evidence type="ECO:0000313" key="1">
    <source>
        <dbReference type="EMBL" id="OCK79575.1"/>
    </source>
</evidence>
<protein>
    <submittedName>
        <fullName evidence="1">Uncharacterized protein</fullName>
    </submittedName>
</protein>
<accession>A0A8E2E951</accession>
<dbReference type="AlphaFoldDB" id="A0A8E2E951"/>
<reference evidence="1 2" key="1">
    <citation type="journal article" date="2016" name="Nat. Commun.">
        <title>Ectomycorrhizal ecology is imprinted in the genome of the dominant symbiotic fungus Cenococcum geophilum.</title>
        <authorList>
            <consortium name="DOE Joint Genome Institute"/>
            <person name="Peter M."/>
            <person name="Kohler A."/>
            <person name="Ohm R.A."/>
            <person name="Kuo A."/>
            <person name="Krutzmann J."/>
            <person name="Morin E."/>
            <person name="Arend M."/>
            <person name="Barry K.W."/>
            <person name="Binder M."/>
            <person name="Choi C."/>
            <person name="Clum A."/>
            <person name="Copeland A."/>
            <person name="Grisel N."/>
            <person name="Haridas S."/>
            <person name="Kipfer T."/>
            <person name="LaButti K."/>
            <person name="Lindquist E."/>
            <person name="Lipzen A."/>
            <person name="Maire R."/>
            <person name="Meier B."/>
            <person name="Mihaltcheva S."/>
            <person name="Molinier V."/>
            <person name="Murat C."/>
            <person name="Poggeler S."/>
            <person name="Quandt C.A."/>
            <person name="Sperisen C."/>
            <person name="Tritt A."/>
            <person name="Tisserant E."/>
            <person name="Crous P.W."/>
            <person name="Henrissat B."/>
            <person name="Nehls U."/>
            <person name="Egli S."/>
            <person name="Spatafora J.W."/>
            <person name="Grigoriev I.V."/>
            <person name="Martin F.M."/>
        </authorList>
    </citation>
    <scope>NUCLEOTIDE SEQUENCE [LARGE SCALE GENOMIC DNA]</scope>
    <source>
        <strain evidence="1 2">CBS 459.81</strain>
    </source>
</reference>
<keyword evidence="2" id="KW-1185">Reference proteome</keyword>
<organism evidence="1 2">
    <name type="scientific">Lepidopterella palustris CBS 459.81</name>
    <dbReference type="NCBI Taxonomy" id="1314670"/>
    <lineage>
        <taxon>Eukaryota</taxon>
        <taxon>Fungi</taxon>
        <taxon>Dikarya</taxon>
        <taxon>Ascomycota</taxon>
        <taxon>Pezizomycotina</taxon>
        <taxon>Dothideomycetes</taxon>
        <taxon>Pleosporomycetidae</taxon>
        <taxon>Mytilinidiales</taxon>
        <taxon>Argynnaceae</taxon>
        <taxon>Lepidopterella</taxon>
    </lineage>
</organism>
<name>A0A8E2E951_9PEZI</name>